<dbReference type="SUPFAM" id="SSF50118">
    <property type="entry name" value="Cell growth inhibitor/plasmid maintenance toxic component"/>
    <property type="match status" value="2"/>
</dbReference>
<dbReference type="RefSeq" id="WP_084887103.1">
    <property type="nucleotide sequence ID" value="NZ_CP185265.1"/>
</dbReference>
<dbReference type="Gene3D" id="2.30.30.110">
    <property type="match status" value="1"/>
</dbReference>
<gene>
    <name evidence="3" type="ORF">B7700_03250</name>
</gene>
<proteinExistence type="inferred from homology"/>
<name>A0A1X1K740_STRMT</name>
<dbReference type="Pfam" id="PF02452">
    <property type="entry name" value="PemK_toxin"/>
    <property type="match status" value="1"/>
</dbReference>
<comment type="caution">
    <text evidence="3">The sequence shown here is derived from an EMBL/GenBank/DDBJ whole genome shotgun (WGS) entry which is preliminary data.</text>
</comment>
<evidence type="ECO:0000256" key="1">
    <source>
        <dbReference type="ARBA" id="ARBA00007521"/>
    </source>
</evidence>
<dbReference type="EMBL" id="NCVF01000020">
    <property type="protein sequence ID" value="ORO95154.1"/>
    <property type="molecule type" value="Genomic_DNA"/>
</dbReference>
<dbReference type="Proteomes" id="UP000193929">
    <property type="component" value="Unassembled WGS sequence"/>
</dbReference>
<keyword evidence="2" id="KW-1277">Toxin-antitoxin system</keyword>
<reference evidence="3 4" key="1">
    <citation type="journal article" date="2016" name="Eur. J. Clin. Microbiol. Infect. Dis.">
        <title>Whole genome sequencing as a tool for phylogenetic analysis of clinical strains of Mitis group streptococci.</title>
        <authorList>
            <person name="Rasmussen L.H."/>
            <person name="Dargis R."/>
            <person name="Hojholt K."/>
            <person name="Christensen J.J."/>
            <person name="Skovgaard O."/>
            <person name="Justesen U.S."/>
            <person name="Rosenvinge F.S."/>
            <person name="Moser C."/>
            <person name="Lukjancenko O."/>
            <person name="Rasmussen S."/>
            <person name="Nielsen X.C."/>
        </authorList>
    </citation>
    <scope>NUCLEOTIDE SEQUENCE [LARGE SCALE GENOMIC DNA]</scope>
    <source>
        <strain evidence="3 4">RH_50275_09</strain>
    </source>
</reference>
<dbReference type="GO" id="GO:0003677">
    <property type="term" value="F:DNA binding"/>
    <property type="evidence" value="ECO:0007669"/>
    <property type="project" value="InterPro"/>
</dbReference>
<evidence type="ECO:0000313" key="3">
    <source>
        <dbReference type="EMBL" id="ORO95154.1"/>
    </source>
</evidence>
<evidence type="ECO:0000256" key="2">
    <source>
        <dbReference type="ARBA" id="ARBA00022649"/>
    </source>
</evidence>
<dbReference type="InterPro" id="IPR003477">
    <property type="entry name" value="PemK-like"/>
</dbReference>
<comment type="similarity">
    <text evidence="1">Belongs to the PemK/MazF family.</text>
</comment>
<dbReference type="AlphaFoldDB" id="A0A1X1K740"/>
<evidence type="ECO:0000313" key="4">
    <source>
        <dbReference type="Proteomes" id="UP000193929"/>
    </source>
</evidence>
<protein>
    <submittedName>
        <fullName evidence="3">Growth inhibitor PemK</fullName>
    </submittedName>
</protein>
<accession>A0A1X1K740</accession>
<sequence>MGSNRTNKEIAIYTATIIQELEDYLHHLQRMNDEENKRSDKIAQWIENWVKYLKLEKVFNSRSIPALKRGSIVYADFGFNVGREYGGLHYAIVLNKTDARSNHLLHVLPLTSVKETTDMSNLKYFQFPIGDEVFQLLKNEATQKVIELTKMYDRFSKKDDELHERALMVGSLIEDNKKAFEVIKNLPVSDRDDSFLEQIRTIDKNIDFTNAEADKINHELKDNAALLSELDEKIEYANKFILKIKNMNKDSIVLLNQVTTISKMRLYDPKNNKSILNGIVLSNNTMNKIDEALKNIF</sequence>
<dbReference type="InterPro" id="IPR011067">
    <property type="entry name" value="Plasmid_toxin/cell-grow_inhib"/>
</dbReference>
<organism evidence="3 4">
    <name type="scientific">Streptococcus mitis</name>
    <dbReference type="NCBI Taxonomy" id="28037"/>
    <lineage>
        <taxon>Bacteria</taxon>
        <taxon>Bacillati</taxon>
        <taxon>Bacillota</taxon>
        <taxon>Bacilli</taxon>
        <taxon>Lactobacillales</taxon>
        <taxon>Streptococcaceae</taxon>
        <taxon>Streptococcus</taxon>
        <taxon>Streptococcus mitis group</taxon>
    </lineage>
</organism>